<feature type="domain" description="Mucin binding" evidence="1">
    <location>
        <begin position="16"/>
        <end position="85"/>
    </location>
</feature>
<name>A0A2J6NNI6_9LACO</name>
<dbReference type="Pfam" id="PF17965">
    <property type="entry name" value="MucBP_2"/>
    <property type="match status" value="1"/>
</dbReference>
<dbReference type="InterPro" id="IPR041495">
    <property type="entry name" value="Mub_B2"/>
</dbReference>
<protein>
    <submittedName>
        <fullName evidence="3">Uncharacterized protein</fullName>
    </submittedName>
</protein>
<dbReference type="Pfam" id="PF17966">
    <property type="entry name" value="Muc_B2"/>
    <property type="match status" value="1"/>
</dbReference>
<dbReference type="Gene3D" id="3.10.20.470">
    <property type="match status" value="1"/>
</dbReference>
<dbReference type="Proteomes" id="UP000239920">
    <property type="component" value="Unassembled WGS sequence"/>
</dbReference>
<feature type="domain" description="Mub B2-like" evidence="2">
    <location>
        <begin position="103"/>
        <end position="196"/>
    </location>
</feature>
<proteinExistence type="predicted"/>
<dbReference type="EMBL" id="PNFV01000003">
    <property type="protein sequence ID" value="PMB82892.1"/>
    <property type="molecule type" value="Genomic_DNA"/>
</dbReference>
<accession>A0A2J6NNI6</accession>
<evidence type="ECO:0000259" key="1">
    <source>
        <dbReference type="Pfam" id="PF17965"/>
    </source>
</evidence>
<evidence type="ECO:0000313" key="3">
    <source>
        <dbReference type="EMBL" id="PMB82892.1"/>
    </source>
</evidence>
<evidence type="ECO:0000313" key="4">
    <source>
        <dbReference type="Proteomes" id="UP000239920"/>
    </source>
</evidence>
<dbReference type="InterPro" id="IPR041558">
    <property type="entry name" value="MucBP_2"/>
</dbReference>
<dbReference type="AlphaFoldDB" id="A0A2J6NNI6"/>
<comment type="caution">
    <text evidence="3">The sequence shown here is derived from an EMBL/GenBank/DDBJ whole genome shotgun (WGS) entry which is preliminary data.</text>
</comment>
<evidence type="ECO:0000259" key="2">
    <source>
        <dbReference type="Pfam" id="PF17966"/>
    </source>
</evidence>
<dbReference type="RefSeq" id="WP_104688408.1">
    <property type="nucleotide sequence ID" value="NZ_JBKTHY010000001.1"/>
</dbReference>
<gene>
    <name evidence="3" type="ORF">CK797_03430</name>
</gene>
<reference evidence="3 4" key="1">
    <citation type="submission" date="2017-09" db="EMBL/GenBank/DDBJ databases">
        <title>Bacterial strain isolated from the female urinary microbiota.</title>
        <authorList>
            <person name="Thomas-White K."/>
            <person name="Kumar N."/>
            <person name="Forster S."/>
            <person name="Putonti C."/>
            <person name="Lawley T."/>
            <person name="Wolfe A.J."/>
        </authorList>
    </citation>
    <scope>NUCLEOTIDE SEQUENCE [LARGE SCALE GENOMIC DNA]</scope>
    <source>
        <strain evidence="3 4">UMB0683</strain>
    </source>
</reference>
<dbReference type="OrthoDB" id="2329069at2"/>
<sequence>MDNQAQDTKEQQLVFFSYIDKETGKVLAQDQASGQSGQPIEYQPNERLATLEKQGYTLAYNGFPQGARYSENDQMNQVFAILLKHKQKLVMADEIQGNSQLPDSSKSYTLTISFVDEQGNELHPAVTQQSVWRCPVIIDEVTGAVISRKNDEWKPTQEQYEPVSVPVVKGYLADKSVLPSQPVVQQNINSMVVYQPLGKIVPIMVNGQSVPNVASVQYRNDPDNASKVAVQSLPQVTGYTNNLRSLMPLDPLKDTKVLYEATTASKSVVSTSTSSQKPVNDKGSQEVYHYTVHFLNQDGEKVAEDNVQSSIWQSDGSRDIKNYQDVKAPLIKGYYTIDHRLKGPVAVPFELNHTVIYHRLGKIIPIDENGQEIAGASQPIYQNDPTDPTVPLANQSVPKLVGYSAKVTTITPDDAGLNTKVIYQKD</sequence>
<organism evidence="3 4">
    <name type="scientific">Limosilactobacillus pontis</name>
    <dbReference type="NCBI Taxonomy" id="35787"/>
    <lineage>
        <taxon>Bacteria</taxon>
        <taxon>Bacillati</taxon>
        <taxon>Bacillota</taxon>
        <taxon>Bacilli</taxon>
        <taxon>Lactobacillales</taxon>
        <taxon>Lactobacillaceae</taxon>
        <taxon>Limosilactobacillus</taxon>
    </lineage>
</organism>
<dbReference type="Gene3D" id="2.60.40.4300">
    <property type="match status" value="1"/>
</dbReference>